<proteinExistence type="predicted"/>
<dbReference type="InterPro" id="IPR027417">
    <property type="entry name" value="P-loop_NTPase"/>
</dbReference>
<dbReference type="OrthoDB" id="6729at10239"/>
<dbReference type="KEGG" id="vg:40075129"/>
<protein>
    <submittedName>
        <fullName evidence="1">Phage terminase, large subunit @ intein-containing</fullName>
    </submittedName>
</protein>
<dbReference type="SUPFAM" id="SSF52540">
    <property type="entry name" value="P-loop containing nucleoside triphosphate hydrolases"/>
    <property type="match status" value="1"/>
</dbReference>
<dbReference type="GeneID" id="40075129"/>
<name>A0A1Q2U2Z0_9CAUD</name>
<evidence type="ECO:0000313" key="2">
    <source>
        <dbReference type="Proteomes" id="UP000221243"/>
    </source>
</evidence>
<dbReference type="Gene3D" id="3.40.50.300">
    <property type="entry name" value="P-loop containing nucleotide triphosphate hydrolases"/>
    <property type="match status" value="2"/>
</dbReference>
<dbReference type="Proteomes" id="UP000221243">
    <property type="component" value="Segment"/>
</dbReference>
<reference evidence="1 2" key="1">
    <citation type="submission" date="2017-01" db="EMBL/GenBank/DDBJ databases">
        <title>Complete Genome Sequence of Vibrio Parahaemolyticus Bacteriophage pTD1.</title>
        <authorList>
            <person name="Midorikawa Y."/>
            <person name="Sano M."/>
        </authorList>
    </citation>
    <scope>NUCLEOTIDE SEQUENCE [LARGE SCALE GENOMIC DNA]</scope>
    <source>
        <strain evidence="1">PTD1</strain>
    </source>
</reference>
<organism evidence="1 2">
    <name type="scientific">Vibrio phage pTD1</name>
    <dbReference type="NCBI Taxonomy" id="1938577"/>
    <lineage>
        <taxon>Viruses</taxon>
        <taxon>Duplodnaviria</taxon>
        <taxon>Heunggongvirae</taxon>
        <taxon>Uroviricota</taxon>
        <taxon>Caudoviricetes</taxon>
        <taxon>Chimalliviridae</taxon>
        <taxon>Gorgonvirinae</taxon>
        <taxon>Tidunavirus</taxon>
        <taxon>Tidunavirus pTD1</taxon>
    </lineage>
</organism>
<keyword evidence="2" id="KW-1185">Reference proteome</keyword>
<sequence length="510" mass="59808">MRSTVTVWKGGTYLRITDYKAPFVQDVIMPFCRRRLYRLGKVPIPGTRQKRTVVTHSFARMNNDRSEFRISAGLLDDFIQFMEGVGYKEARVKIKDEPVIKGKDVEFKWKEGWGEPRPHQVDWCEYQLQEGAVKVNNAQTGDGKSFMATHTMVNTGKRTLITCLPRYTSIWFESLGASIELNPEDIMLVGNGKIEEAAETIKSGRADPKIIILPLTRYDTYLKREREEDIPCLDEVFTDMEIGFRIMDEAHEDIYRVYMSMLFGNFEKTIALSATLKADDPFVNDIYRYVYPYNMRLKEPEYKKYIDVIAYHHYIDMQKYRINTKGFGGYSHVKYEQAIMKTPKLYLQYLELCKQAFEEFYVNDHKEGQKCLWFFSTVEMATRMKEDFEKAYPDMDIWKFTNAESKNKETEMSYMEHQVVFTTPQSCGTGKDIPDLAVSFSPYACSSRQRNDQMLGRTRPLKNYPGDDPKFVYFVCTSIPKQKEYHQKRKELFSVKSKSHKNINSFHHIV</sequence>
<dbReference type="EMBL" id="AP017972">
    <property type="protein sequence ID" value="BAW98322.1"/>
    <property type="molecule type" value="Genomic_DNA"/>
</dbReference>
<evidence type="ECO:0000313" key="1">
    <source>
        <dbReference type="EMBL" id="BAW98322.1"/>
    </source>
</evidence>
<accession>A0A1Q2U2Z0</accession>
<dbReference type="RefSeq" id="YP_009599400.1">
    <property type="nucleotide sequence ID" value="NC_041916.1"/>
</dbReference>